<proteinExistence type="predicted"/>
<evidence type="ECO:0000313" key="1">
    <source>
        <dbReference type="EMBL" id="TGY98080.1"/>
    </source>
</evidence>
<comment type="caution">
    <text evidence="1">The sequence shown here is derived from an EMBL/GenBank/DDBJ whole genome shotgun (WGS) entry which is preliminary data.</text>
</comment>
<protein>
    <submittedName>
        <fullName evidence="1">Methyl-accepting chemotaxis protein</fullName>
    </submittedName>
</protein>
<reference evidence="1" key="1">
    <citation type="submission" date="2019-04" db="EMBL/GenBank/DDBJ databases">
        <title>Microbes associate with the intestines of laboratory mice.</title>
        <authorList>
            <person name="Navarre W."/>
            <person name="Wong E."/>
            <person name="Huang K."/>
            <person name="Tropini C."/>
            <person name="Ng K."/>
            <person name="Yu B."/>
        </authorList>
    </citation>
    <scope>NUCLEOTIDE SEQUENCE</scope>
    <source>
        <strain evidence="1">NM01_1-7b</strain>
    </source>
</reference>
<keyword evidence="2" id="KW-1185">Reference proteome</keyword>
<gene>
    <name evidence="1" type="ORF">E5329_01340</name>
</gene>
<dbReference type="Proteomes" id="UP000304953">
    <property type="component" value="Unassembled WGS sequence"/>
</dbReference>
<organism evidence="1 2">
    <name type="scientific">Petralouisia muris</name>
    <dbReference type="NCBI Taxonomy" id="3032872"/>
    <lineage>
        <taxon>Bacteria</taxon>
        <taxon>Bacillati</taxon>
        <taxon>Bacillota</taxon>
        <taxon>Clostridia</taxon>
        <taxon>Lachnospirales</taxon>
        <taxon>Lachnospiraceae</taxon>
        <taxon>Petralouisia</taxon>
    </lineage>
</organism>
<accession>A0AC61S155</accession>
<name>A0AC61S155_9FIRM</name>
<sequence>MKKRKKEHTAKKTKSFSIQEIKRLYRETIKGKISTSVLALVIIPLALLGIITSVLNNHSTNSTLERNMVATAKVASERVEWEMTSYRNLAEDLGMTVRLARDDVSLEEKQEILDERVQVNELTRGNILDKNGVSIFSGEDFSDREYFKTAMGGQSCVSEPIISKTTGKMSVIIAAPIWEGGIWGSQVIGVVYLVPEETFLNDIMMAINVSENGSAYMLDKEGTVIAHENMELVKNYDNSITDAETNPRLKALANLEKKMIAGGIGVGTYRYGGVKKIMAYAPVENSDGWSIAITAPLSDFNIETIVGIILTIVIVIISIAIAVNIVRKLADNIGTPIRLCAERLKELAAGDLHSEIPAITSEDETKVLAEATGVIVEEIGEMITDIKYLLGEMAVNNFDVHSRATDSYVGDFEEILVAVHKINHSLSGTLGHIRESADQVGLGSTQMAESGQALAEGATDQAASIEELLATVNDLTEQVERNTRNAVSTSRKADDIGKQAQAGNEHIVEMTQAMSKINDASLEIANIIQTIEAIADQTSLLSLNASIEAARAGEAGRGFAVVAGEIGHLASQSSDAVEDTRRLIEAAVSEVESGNQIAEETARALQAVIEGIADIVKAVEEVADNSSQQNGAMQQINQAIEQISEVVQSNSAAAEESSATSQELSAQAIELNDMIEMFKLAEQ</sequence>
<evidence type="ECO:0000313" key="2">
    <source>
        <dbReference type="Proteomes" id="UP000304953"/>
    </source>
</evidence>
<dbReference type="EMBL" id="SRYA01000002">
    <property type="protein sequence ID" value="TGY98080.1"/>
    <property type="molecule type" value="Genomic_DNA"/>
</dbReference>